<evidence type="ECO:0000313" key="2">
    <source>
        <dbReference type="EMBL" id="MDN7932905.1"/>
    </source>
</evidence>
<evidence type="ECO:0000313" key="3">
    <source>
        <dbReference type="Proteomes" id="UP001171606"/>
    </source>
</evidence>
<comment type="caution">
    <text evidence="2">The sequence shown here is derived from an EMBL/GenBank/DDBJ whole genome shotgun (WGS) entry which is preliminary data.</text>
</comment>
<feature type="signal peptide" evidence="1">
    <location>
        <begin position="1"/>
        <end position="21"/>
    </location>
</feature>
<reference evidence="2" key="1">
    <citation type="submission" date="2023-07" db="EMBL/GenBank/DDBJ databases">
        <title>A collection of bacterial strains from the Burkholderia cepacia Research Laboratory and Repository.</title>
        <authorList>
            <person name="Lipuma J."/>
            <person name="Spilker T."/>
            <person name="Caverly L."/>
        </authorList>
    </citation>
    <scope>NUCLEOTIDE SEQUENCE</scope>
    <source>
        <strain evidence="2">AU42020</strain>
    </source>
</reference>
<protein>
    <submittedName>
        <fullName evidence="2">YfiR family protein</fullName>
    </submittedName>
</protein>
<proteinExistence type="predicted"/>
<keyword evidence="1" id="KW-0732">Signal</keyword>
<dbReference type="EMBL" id="JAUJSQ010000005">
    <property type="protein sequence ID" value="MDN7932905.1"/>
    <property type="molecule type" value="Genomic_DNA"/>
</dbReference>
<dbReference type="Pfam" id="PF13689">
    <property type="entry name" value="DUF4154"/>
    <property type="match status" value="1"/>
</dbReference>
<keyword evidence="3" id="KW-1185">Reference proteome</keyword>
<dbReference type="InterPro" id="IPR025293">
    <property type="entry name" value="YfiR/HmsC-like"/>
</dbReference>
<sequence length="239" mass="24175">MDAKVCASAASPATAATPAGAAAIAARSVSGRLGLTTSLRHALVAIVCVLGAAQAVSAGVSADVSAAADDPAAALRIAAGASPVEPADPAAASADTAVRQVVLGIISFTRWPTTPVRLHLCVTGRPDYARGLTDTLQAGSTLLDVQRVRFDDAALGMACDVVYLGNLGTNERAHVRAALAGHPVLTISEHDPSCTTGGMFCLNVDGERVSFDINLDAVARSGVRVHPNVLNLARRPGAP</sequence>
<evidence type="ECO:0000256" key="1">
    <source>
        <dbReference type="SAM" id="SignalP"/>
    </source>
</evidence>
<dbReference type="RefSeq" id="WP_107311847.1">
    <property type="nucleotide sequence ID" value="NZ_JAIZQJ010000013.1"/>
</dbReference>
<organism evidence="2 3">
    <name type="scientific">Burkholderia metallica</name>
    <dbReference type="NCBI Taxonomy" id="488729"/>
    <lineage>
        <taxon>Bacteria</taxon>
        <taxon>Pseudomonadati</taxon>
        <taxon>Pseudomonadota</taxon>
        <taxon>Betaproteobacteria</taxon>
        <taxon>Burkholderiales</taxon>
        <taxon>Burkholderiaceae</taxon>
        <taxon>Burkholderia</taxon>
        <taxon>Burkholderia cepacia complex</taxon>
    </lineage>
</organism>
<name>A0ABT8PCP1_9BURK</name>
<feature type="chain" id="PRO_5046430996" evidence="1">
    <location>
        <begin position="22"/>
        <end position="239"/>
    </location>
</feature>
<accession>A0ABT8PCP1</accession>
<gene>
    <name evidence="2" type="ORF">QZM52_16565</name>
</gene>
<dbReference type="Proteomes" id="UP001171606">
    <property type="component" value="Unassembled WGS sequence"/>
</dbReference>